<sequence>MLADDEISVPEAVPDSSRVSEAGAGWRCAEEGRFVDLLPPPGEVEPFSWRHPGVLWRSRNDLVAKLFGDPSHDIRRAWVEALRKRRADVSFTMERPDEAFSFLLVGDTGEGDRSQYAVVPPMLAAGGDTDFMVVCSDVIYPGGDAADYRNKFFRPYAGYPAPIYAIPGNHDWYDGLRGFMRVFCDVKGEHDPPRRPGPRGLLARLLWRDPGPIDETALLRARDEHRGDDRQRAVQPAPYWAIDSPSLRIVAIDTGITGGIDRDQAAWLREVSAGPKPKLLITGKPLFADDRVKPCPIEGEPAGSGGVHDIVADPAHHYVAVVGGDIHNYQRYSRTLKDGRTIEYVVSGGGGAFMHATHTIPKTTLVGEDDFRCYPLRGDSLSRYSQLYARWLRMKWLALTPRDAAAAIVHRLGVDPVRENVRGVRPSWRARLVAALLGVPSGRRRRRSRRSLRLPVRKLPQHFRSEFADWDRPPFFKNFLRIEVAPDALTLACHGVSGCREQEDRPPCEDQVTIRLR</sequence>
<comment type="caution">
    <text evidence="3">The sequence shown here is derived from an EMBL/GenBank/DDBJ whole genome shotgun (WGS) entry which is preliminary data.</text>
</comment>
<dbReference type="Proteomes" id="UP000256661">
    <property type="component" value="Unassembled WGS sequence"/>
</dbReference>
<gene>
    <name evidence="3" type="ORF">DFJ69_0552</name>
</gene>
<dbReference type="GO" id="GO:0016787">
    <property type="term" value="F:hydrolase activity"/>
    <property type="evidence" value="ECO:0007669"/>
    <property type="project" value="InterPro"/>
</dbReference>
<dbReference type="AlphaFoldDB" id="A0A3D9SL92"/>
<dbReference type="EMBL" id="QTTT01000001">
    <property type="protein sequence ID" value="REE95170.1"/>
    <property type="molecule type" value="Genomic_DNA"/>
</dbReference>
<feature type="region of interest" description="Disordered" evidence="1">
    <location>
        <begin position="1"/>
        <end position="21"/>
    </location>
</feature>
<dbReference type="Gene3D" id="3.60.21.10">
    <property type="match status" value="1"/>
</dbReference>
<reference evidence="3 4" key="1">
    <citation type="submission" date="2018-08" db="EMBL/GenBank/DDBJ databases">
        <title>Sequencing the genomes of 1000 actinobacteria strains.</title>
        <authorList>
            <person name="Klenk H.-P."/>
        </authorList>
    </citation>
    <scope>NUCLEOTIDE SEQUENCE [LARGE SCALE GENOMIC DNA]</scope>
    <source>
        <strain evidence="3 4">DSM 43927</strain>
    </source>
</reference>
<dbReference type="PANTHER" id="PTHR34211">
    <property type="entry name" value="CALCINEURIN-LIKE METALLO-PHOSPHOESTERASE SUPERFAMILY PROTEIN"/>
    <property type="match status" value="1"/>
</dbReference>
<evidence type="ECO:0000256" key="1">
    <source>
        <dbReference type="SAM" id="MobiDB-lite"/>
    </source>
</evidence>
<evidence type="ECO:0000259" key="2">
    <source>
        <dbReference type="Pfam" id="PF00149"/>
    </source>
</evidence>
<name>A0A3D9SL92_9ACTN</name>
<organism evidence="3 4">
    <name type="scientific">Thermomonospora umbrina</name>
    <dbReference type="NCBI Taxonomy" id="111806"/>
    <lineage>
        <taxon>Bacteria</taxon>
        <taxon>Bacillati</taxon>
        <taxon>Actinomycetota</taxon>
        <taxon>Actinomycetes</taxon>
        <taxon>Streptosporangiales</taxon>
        <taxon>Thermomonosporaceae</taxon>
        <taxon>Thermomonospora</taxon>
    </lineage>
</organism>
<dbReference type="SUPFAM" id="SSF56300">
    <property type="entry name" value="Metallo-dependent phosphatases"/>
    <property type="match status" value="1"/>
</dbReference>
<dbReference type="PANTHER" id="PTHR34211:SF3">
    <property type="entry name" value="CALCINEURIN-LIKE METALLO-PHOSPHOESTERASE SUPERFAMILY PROTEIN"/>
    <property type="match status" value="1"/>
</dbReference>
<protein>
    <submittedName>
        <fullName evidence="3">Calcineurin-like phosphoesterase family protein</fullName>
    </submittedName>
</protein>
<accession>A0A3D9SL92</accession>
<keyword evidence="4" id="KW-1185">Reference proteome</keyword>
<dbReference type="RefSeq" id="WP_116021012.1">
    <property type="nucleotide sequence ID" value="NZ_QTTT01000001.1"/>
</dbReference>
<proteinExistence type="predicted"/>
<dbReference type="Pfam" id="PF00149">
    <property type="entry name" value="Metallophos"/>
    <property type="match status" value="1"/>
</dbReference>
<dbReference type="InterPro" id="IPR004843">
    <property type="entry name" value="Calcineurin-like_PHP"/>
</dbReference>
<evidence type="ECO:0000313" key="4">
    <source>
        <dbReference type="Proteomes" id="UP000256661"/>
    </source>
</evidence>
<feature type="domain" description="Calcineurin-like phosphoesterase" evidence="2">
    <location>
        <begin position="101"/>
        <end position="181"/>
    </location>
</feature>
<evidence type="ECO:0000313" key="3">
    <source>
        <dbReference type="EMBL" id="REE95170.1"/>
    </source>
</evidence>
<dbReference type="OrthoDB" id="500534at2"/>
<dbReference type="InterPro" id="IPR029052">
    <property type="entry name" value="Metallo-depent_PP-like"/>
</dbReference>